<reference evidence="3" key="1">
    <citation type="journal article" date="2014" name="Int. J. Syst. Evol. Microbiol.">
        <title>Complete genome sequence of Corynebacterium casei LMG S-19264T (=DSM 44701T), isolated from a smear-ripened cheese.</title>
        <authorList>
            <consortium name="US DOE Joint Genome Institute (JGI-PGF)"/>
            <person name="Walter F."/>
            <person name="Albersmeier A."/>
            <person name="Kalinowski J."/>
            <person name="Ruckert C."/>
        </authorList>
    </citation>
    <scope>NUCLEOTIDE SEQUENCE</scope>
    <source>
        <strain evidence="3">JCM 3302</strain>
    </source>
</reference>
<evidence type="ECO:0000313" key="4">
    <source>
        <dbReference type="Proteomes" id="UP000641386"/>
    </source>
</evidence>
<dbReference type="AlphaFoldDB" id="A0A919DVK6"/>
<accession>A0A919DVK6</accession>
<name>A0A919DVK6_9ACTN</name>
<keyword evidence="2" id="KW-0732">Signal</keyword>
<feature type="region of interest" description="Disordered" evidence="1">
    <location>
        <begin position="166"/>
        <end position="185"/>
    </location>
</feature>
<evidence type="ECO:0000256" key="2">
    <source>
        <dbReference type="SAM" id="SignalP"/>
    </source>
</evidence>
<proteinExistence type="predicted"/>
<organism evidence="3 4">
    <name type="scientific">Streptomyces spiralis</name>
    <dbReference type="NCBI Taxonomy" id="66376"/>
    <lineage>
        <taxon>Bacteria</taxon>
        <taxon>Bacillati</taxon>
        <taxon>Actinomycetota</taxon>
        <taxon>Actinomycetes</taxon>
        <taxon>Kitasatosporales</taxon>
        <taxon>Streptomycetaceae</taxon>
        <taxon>Streptomyces</taxon>
    </lineage>
</organism>
<dbReference type="EMBL" id="BNBC01000020">
    <property type="protein sequence ID" value="GHE82761.1"/>
    <property type="molecule type" value="Genomic_DNA"/>
</dbReference>
<dbReference type="RefSeq" id="WP_189902628.1">
    <property type="nucleotide sequence ID" value="NZ_BNBC01000020.1"/>
</dbReference>
<gene>
    <name evidence="3" type="ORF">GCM10014715_43230</name>
</gene>
<dbReference type="Proteomes" id="UP000641386">
    <property type="component" value="Unassembled WGS sequence"/>
</dbReference>
<comment type="caution">
    <text evidence="3">The sequence shown here is derived from an EMBL/GenBank/DDBJ whole genome shotgun (WGS) entry which is preliminary data.</text>
</comment>
<evidence type="ECO:0000313" key="3">
    <source>
        <dbReference type="EMBL" id="GHE82761.1"/>
    </source>
</evidence>
<protein>
    <recommendedName>
        <fullName evidence="5">Lipoprotein</fullName>
    </recommendedName>
</protein>
<feature type="signal peptide" evidence="2">
    <location>
        <begin position="1"/>
        <end position="26"/>
    </location>
</feature>
<evidence type="ECO:0000256" key="1">
    <source>
        <dbReference type="SAM" id="MobiDB-lite"/>
    </source>
</evidence>
<evidence type="ECO:0008006" key="5">
    <source>
        <dbReference type="Google" id="ProtNLM"/>
    </source>
</evidence>
<keyword evidence="4" id="KW-1185">Reference proteome</keyword>
<sequence>MPRLKQSHTAAGWLAAAMLLTSGCAALDNSSADARGSDASYEQAYADHEPLHVVGYPSTGSLLVMQELVWDIADGKTDALRKLATSDSSESEATKTAENWIKGFGTGARGKVTGDFYDGGSERQVVVLYFHDSRQVKEFTVRLDGDAGKENWRVLMKSTDFKDAVHAPTWAPKEPGGTGSRTNNN</sequence>
<feature type="chain" id="PRO_5038787780" description="Lipoprotein" evidence="2">
    <location>
        <begin position="27"/>
        <end position="185"/>
    </location>
</feature>
<dbReference type="PROSITE" id="PS51257">
    <property type="entry name" value="PROKAR_LIPOPROTEIN"/>
    <property type="match status" value="1"/>
</dbReference>
<reference evidence="3" key="2">
    <citation type="submission" date="2020-09" db="EMBL/GenBank/DDBJ databases">
        <authorList>
            <person name="Sun Q."/>
            <person name="Ohkuma M."/>
        </authorList>
    </citation>
    <scope>NUCLEOTIDE SEQUENCE</scope>
    <source>
        <strain evidence="3">JCM 3302</strain>
    </source>
</reference>